<evidence type="ECO:0000313" key="1">
    <source>
        <dbReference type="EMBL" id="CAI3993329.1"/>
    </source>
</evidence>
<dbReference type="AlphaFoldDB" id="A0A9P1CJN1"/>
<reference evidence="2" key="2">
    <citation type="submission" date="2024-04" db="EMBL/GenBank/DDBJ databases">
        <authorList>
            <person name="Chen Y."/>
            <person name="Shah S."/>
            <person name="Dougan E. K."/>
            <person name="Thang M."/>
            <person name="Chan C."/>
        </authorList>
    </citation>
    <scope>NUCLEOTIDE SEQUENCE [LARGE SCALE GENOMIC DNA]</scope>
</reference>
<name>A0A9P1CJN1_9DINO</name>
<accession>A0A9P1CJN1</accession>
<evidence type="ECO:0000313" key="2">
    <source>
        <dbReference type="EMBL" id="CAL1146704.1"/>
    </source>
</evidence>
<reference evidence="1" key="1">
    <citation type="submission" date="2022-10" db="EMBL/GenBank/DDBJ databases">
        <authorList>
            <person name="Chen Y."/>
            <person name="Dougan E. K."/>
            <person name="Chan C."/>
            <person name="Rhodes N."/>
            <person name="Thang M."/>
        </authorList>
    </citation>
    <scope>NUCLEOTIDE SEQUENCE</scope>
</reference>
<dbReference type="EMBL" id="CAMXCT020001817">
    <property type="protein sequence ID" value="CAL1146704.1"/>
    <property type="molecule type" value="Genomic_DNA"/>
</dbReference>
<protein>
    <submittedName>
        <fullName evidence="1">Uncharacterized protein</fullName>
    </submittedName>
</protein>
<proteinExistence type="predicted"/>
<comment type="caution">
    <text evidence="1">The sequence shown here is derived from an EMBL/GenBank/DDBJ whole genome shotgun (WGS) entry which is preliminary data.</text>
</comment>
<dbReference type="EMBL" id="CAMXCT010001817">
    <property type="protein sequence ID" value="CAI3993329.1"/>
    <property type="molecule type" value="Genomic_DNA"/>
</dbReference>
<evidence type="ECO:0000313" key="3">
    <source>
        <dbReference type="Proteomes" id="UP001152797"/>
    </source>
</evidence>
<gene>
    <name evidence="1" type="ORF">C1SCF055_LOCUS20092</name>
</gene>
<dbReference type="EMBL" id="CAMXCT030001817">
    <property type="protein sequence ID" value="CAL4780641.1"/>
    <property type="molecule type" value="Genomic_DNA"/>
</dbReference>
<organism evidence="1">
    <name type="scientific">Cladocopium goreaui</name>
    <dbReference type="NCBI Taxonomy" id="2562237"/>
    <lineage>
        <taxon>Eukaryota</taxon>
        <taxon>Sar</taxon>
        <taxon>Alveolata</taxon>
        <taxon>Dinophyceae</taxon>
        <taxon>Suessiales</taxon>
        <taxon>Symbiodiniaceae</taxon>
        <taxon>Cladocopium</taxon>
    </lineage>
</organism>
<keyword evidence="3" id="KW-1185">Reference proteome</keyword>
<sequence>MSMEGTFGLNPRSLEVFEDKNCGPGSSSGPDEGISLGVTDCFKGALSMISARRGENRTLGRMVTEESMTVVTVGMVRRHSHLIPRRGRGQPAGGFTLAIAWVVVKALIWAYGPTVVGTALDRAMETMAHMDLPKLMMLFLVAWARMEAMMGPVGVCQLTPMGRRVRTRREVLTTCPGGLIMTACELPSKEILRKAKMGLGDASGRHEATWIWGGTISHDPTPGSIRHTVIGPVDIREVSKGILRGVRVTAIVVGRLFAPDGYKYGHGRSYRDVVMEAVLCSNPGTVVMMTDARGHLVTKDLPTHTRIRKRGIVSYKGLVFRVPKRIGVCWDHSVNGWIPQKLLGLFMETCGQLSGDQGPINGSGVIDGERVDDPFVMGGLSEGLSSSGLFRAAIWTASTQGAVATFAAWGLSLENVVQAIINDVTCQPGFLVNPKRGPVSYMEALPQTFYSCRGRNLTSYRLQQIKRAVAFKIGTMNWPDIPQEDWVGLVASGAIWDSPPDQVCEQLGHTPNQVLSRTVLQGAPGKRRRIEDQLVWYMTSVGNNLWSRDRGFPYSVAGEDDGLVVLDFYGK</sequence>
<dbReference type="Proteomes" id="UP001152797">
    <property type="component" value="Unassembled WGS sequence"/>
</dbReference>